<evidence type="ECO:0000313" key="2">
    <source>
        <dbReference type="EMBL" id="MFC3765811.1"/>
    </source>
</evidence>
<dbReference type="Proteomes" id="UP001595699">
    <property type="component" value="Unassembled WGS sequence"/>
</dbReference>
<dbReference type="RefSeq" id="WP_205121079.1">
    <property type="nucleotide sequence ID" value="NZ_JAFBCM010000001.1"/>
</dbReference>
<evidence type="ECO:0000256" key="1">
    <source>
        <dbReference type="SAM" id="Phobius"/>
    </source>
</evidence>
<keyword evidence="1" id="KW-0472">Membrane</keyword>
<keyword evidence="3" id="KW-1185">Reference proteome</keyword>
<gene>
    <name evidence="2" type="ORF">ACFOUW_33595</name>
</gene>
<dbReference type="InterPro" id="IPR025327">
    <property type="entry name" value="DUF4233"/>
</dbReference>
<keyword evidence="1" id="KW-0812">Transmembrane</keyword>
<keyword evidence="1" id="KW-1133">Transmembrane helix</keyword>
<dbReference type="EMBL" id="JBHRZH010000043">
    <property type="protein sequence ID" value="MFC3765811.1"/>
    <property type="molecule type" value="Genomic_DNA"/>
</dbReference>
<sequence length="114" mass="11564">MNLNVTVMRGTLSAILVFEAIIVGLAIPVAIGVADAPRGLAIWGGLAIVLMCVAAAATLRKPVGVVLGSVVQVAAFASGFVVSIMLALGAIFGILWFACLVFDRKIAAQAPSEG</sequence>
<proteinExistence type="predicted"/>
<name>A0ABV7YKU8_9ACTN</name>
<feature type="transmembrane region" description="Helical" evidence="1">
    <location>
        <begin position="79"/>
        <end position="102"/>
    </location>
</feature>
<dbReference type="Pfam" id="PF14017">
    <property type="entry name" value="DUF4233"/>
    <property type="match status" value="1"/>
</dbReference>
<organism evidence="2 3">
    <name type="scientific">Tenggerimyces flavus</name>
    <dbReference type="NCBI Taxonomy" id="1708749"/>
    <lineage>
        <taxon>Bacteria</taxon>
        <taxon>Bacillati</taxon>
        <taxon>Actinomycetota</taxon>
        <taxon>Actinomycetes</taxon>
        <taxon>Propionibacteriales</taxon>
        <taxon>Nocardioidaceae</taxon>
        <taxon>Tenggerimyces</taxon>
    </lineage>
</organism>
<protein>
    <submittedName>
        <fullName evidence="2">DUF4233 domain-containing protein</fullName>
    </submittedName>
</protein>
<accession>A0ABV7YKU8</accession>
<comment type="caution">
    <text evidence="2">The sequence shown here is derived from an EMBL/GenBank/DDBJ whole genome shotgun (WGS) entry which is preliminary data.</text>
</comment>
<feature type="transmembrane region" description="Helical" evidence="1">
    <location>
        <begin position="12"/>
        <end position="33"/>
    </location>
</feature>
<reference evidence="3" key="1">
    <citation type="journal article" date="2019" name="Int. J. Syst. Evol. Microbiol.">
        <title>The Global Catalogue of Microorganisms (GCM) 10K type strain sequencing project: providing services to taxonomists for standard genome sequencing and annotation.</title>
        <authorList>
            <consortium name="The Broad Institute Genomics Platform"/>
            <consortium name="The Broad Institute Genome Sequencing Center for Infectious Disease"/>
            <person name="Wu L."/>
            <person name="Ma J."/>
        </authorList>
    </citation>
    <scope>NUCLEOTIDE SEQUENCE [LARGE SCALE GENOMIC DNA]</scope>
    <source>
        <strain evidence="3">CGMCC 4.7241</strain>
    </source>
</reference>
<feature type="transmembrane region" description="Helical" evidence="1">
    <location>
        <begin position="40"/>
        <end position="59"/>
    </location>
</feature>
<evidence type="ECO:0000313" key="3">
    <source>
        <dbReference type="Proteomes" id="UP001595699"/>
    </source>
</evidence>